<keyword evidence="1" id="KW-0175">Coiled coil</keyword>
<proteinExistence type="predicted"/>
<gene>
    <name evidence="3" type="ORF">SLS63_002633</name>
</gene>
<feature type="compositionally biased region" description="Acidic residues" evidence="2">
    <location>
        <begin position="466"/>
        <end position="492"/>
    </location>
</feature>
<sequence length="506" mass="57006">MEDELSGNMDGVMEDQQPRVVYHVAADRDGEAEDVHVYQTPNNTVDFFAGVQHSEVNWVSSESESEGEVKESDHADKSPMQCSSNIASGSRDDYGPPNNTLPLSNATDANDEISGNPHQLTMSNLHELAYEDVHDKNRSIFVDFDEDADVDDDEARSVHEEDNKIEEDIGFGFGSIKDFAYPQTSQIIAQHLSTPDQQSFTTLNDLLSSQNAPGRGLYNVEKVLEHEEVRAAELEEKKRYIEAELEEVRARRDRADEIVQKACASFSKSRRLSGIHNNLWKEYEAFCESLEPKFGNRGGWSVTCFENHNGSYVQWDPELELLLQSAEMPLGSCNFRCEATTVKAMGRTEYVVEFWPLANPEPRTAGRTGIARTWHQQYPNLYKLANKAANMSPGGNTIAKALLRSLPKPNLPFSGGWLFEYALEPGRTQHPTVSRRWSYRSACRIPTDRQQDQNYIAINSESESLGGEDDCMDDDESELAESQDVKMEDDESESVKSQDVKMEDDD</sequence>
<dbReference type="EMBL" id="JAKNSF020000006">
    <property type="protein sequence ID" value="KAK7738298.1"/>
    <property type="molecule type" value="Genomic_DNA"/>
</dbReference>
<feature type="compositionally biased region" description="Basic and acidic residues" evidence="2">
    <location>
        <begin position="67"/>
        <end position="77"/>
    </location>
</feature>
<feature type="compositionally biased region" description="Basic and acidic residues" evidence="2">
    <location>
        <begin position="493"/>
        <end position="506"/>
    </location>
</feature>
<evidence type="ECO:0000313" key="4">
    <source>
        <dbReference type="Proteomes" id="UP001430848"/>
    </source>
</evidence>
<feature type="region of interest" description="Disordered" evidence="2">
    <location>
        <begin position="459"/>
        <end position="506"/>
    </location>
</feature>
<comment type="caution">
    <text evidence="3">The sequence shown here is derived from an EMBL/GenBank/DDBJ whole genome shotgun (WGS) entry which is preliminary data.</text>
</comment>
<organism evidence="3 4">
    <name type="scientific">Diaporthe eres</name>
    <name type="common">Phomopsis oblonga</name>
    <dbReference type="NCBI Taxonomy" id="83184"/>
    <lineage>
        <taxon>Eukaryota</taxon>
        <taxon>Fungi</taxon>
        <taxon>Dikarya</taxon>
        <taxon>Ascomycota</taxon>
        <taxon>Pezizomycotina</taxon>
        <taxon>Sordariomycetes</taxon>
        <taxon>Sordariomycetidae</taxon>
        <taxon>Diaporthales</taxon>
        <taxon>Diaporthaceae</taxon>
        <taxon>Diaporthe</taxon>
        <taxon>Diaporthe eres species complex</taxon>
    </lineage>
</organism>
<dbReference type="Proteomes" id="UP001430848">
    <property type="component" value="Unassembled WGS sequence"/>
</dbReference>
<feature type="compositionally biased region" description="Polar residues" evidence="2">
    <location>
        <begin position="97"/>
        <end position="108"/>
    </location>
</feature>
<keyword evidence="4" id="KW-1185">Reference proteome</keyword>
<evidence type="ECO:0000313" key="3">
    <source>
        <dbReference type="EMBL" id="KAK7738298.1"/>
    </source>
</evidence>
<name>A0ABR1PJV3_DIAER</name>
<evidence type="ECO:0000256" key="1">
    <source>
        <dbReference type="SAM" id="Coils"/>
    </source>
</evidence>
<feature type="coiled-coil region" evidence="1">
    <location>
        <begin position="217"/>
        <end position="251"/>
    </location>
</feature>
<reference evidence="3 4" key="1">
    <citation type="submission" date="2024-02" db="EMBL/GenBank/DDBJ databases">
        <title>De novo assembly and annotation of 12 fungi associated with fruit tree decline syndrome in Ontario, Canada.</title>
        <authorList>
            <person name="Sulman M."/>
            <person name="Ellouze W."/>
            <person name="Ilyukhin E."/>
        </authorList>
    </citation>
    <scope>NUCLEOTIDE SEQUENCE [LARGE SCALE GENOMIC DNA]</scope>
    <source>
        <strain evidence="3 4">M169</strain>
    </source>
</reference>
<accession>A0ABR1PJV3</accession>
<protein>
    <submittedName>
        <fullName evidence="3">Uncharacterized protein</fullName>
    </submittedName>
</protein>
<feature type="region of interest" description="Disordered" evidence="2">
    <location>
        <begin position="59"/>
        <end position="118"/>
    </location>
</feature>
<evidence type="ECO:0000256" key="2">
    <source>
        <dbReference type="SAM" id="MobiDB-lite"/>
    </source>
</evidence>